<evidence type="ECO:0000313" key="12">
    <source>
        <dbReference type="Proteomes" id="UP000543804"/>
    </source>
</evidence>
<dbReference type="GO" id="GO:0015562">
    <property type="term" value="F:efflux transmembrane transporter activity"/>
    <property type="evidence" value="ECO:0007669"/>
    <property type="project" value="InterPro"/>
</dbReference>
<dbReference type="InterPro" id="IPR051906">
    <property type="entry name" value="TolC-like"/>
</dbReference>
<accession>A0A848B3D9</accession>
<dbReference type="Gene3D" id="1.20.1600.10">
    <property type="entry name" value="Outer membrane efflux proteins (OEP)"/>
    <property type="match status" value="1"/>
</dbReference>
<evidence type="ECO:0000256" key="8">
    <source>
        <dbReference type="SAM" id="Coils"/>
    </source>
</evidence>
<feature type="compositionally biased region" description="Basic and acidic residues" evidence="9">
    <location>
        <begin position="510"/>
        <end position="536"/>
    </location>
</feature>
<keyword evidence="3" id="KW-0813">Transport</keyword>
<dbReference type="GO" id="GO:0009279">
    <property type="term" value="C:cell outer membrane"/>
    <property type="evidence" value="ECO:0007669"/>
    <property type="project" value="UniProtKB-SubCell"/>
</dbReference>
<comment type="caution">
    <text evidence="11">The sequence shown here is derived from an EMBL/GenBank/DDBJ whole genome shotgun (WGS) entry which is preliminary data.</text>
</comment>
<dbReference type="RefSeq" id="WP_170077338.1">
    <property type="nucleotide sequence ID" value="NZ_JABAFA010000010.1"/>
</dbReference>
<proteinExistence type="inferred from homology"/>
<keyword evidence="5" id="KW-0812">Transmembrane</keyword>
<name>A0A848B3D9_9FIRM</name>
<dbReference type="EMBL" id="JABAFA010000010">
    <property type="protein sequence ID" value="NMD98769.1"/>
    <property type="molecule type" value="Genomic_DNA"/>
</dbReference>
<dbReference type="GO" id="GO:0015288">
    <property type="term" value="F:porin activity"/>
    <property type="evidence" value="ECO:0007669"/>
    <property type="project" value="TreeGrafter"/>
</dbReference>
<keyword evidence="7" id="KW-0998">Cell outer membrane</keyword>
<dbReference type="InterPro" id="IPR003423">
    <property type="entry name" value="OMP_efflux"/>
</dbReference>
<keyword evidence="4" id="KW-1134">Transmembrane beta strand</keyword>
<dbReference type="SUPFAM" id="SSF56954">
    <property type="entry name" value="Outer membrane efflux proteins (OEP)"/>
    <property type="match status" value="1"/>
</dbReference>
<keyword evidence="12" id="KW-1185">Reference proteome</keyword>
<evidence type="ECO:0000256" key="9">
    <source>
        <dbReference type="SAM" id="MobiDB-lite"/>
    </source>
</evidence>
<evidence type="ECO:0000256" key="1">
    <source>
        <dbReference type="ARBA" id="ARBA00004442"/>
    </source>
</evidence>
<keyword evidence="8" id="KW-0175">Coiled coil</keyword>
<dbReference type="AlphaFoldDB" id="A0A848B3D9"/>
<sequence length="559" mass="60479">MKKANRFHKKLTALVLAGLMAMSASTALAANTVELGLDDSIQMALENNRSIKQSIAQVDQARWNLSSARRSAGPTLSWEGTVNRVGGKYYEHADYDTAYGNTLRAGYNLDASGSLKHTRQRASYALNAADLTLENTKQAVKLQTTQAYYQLLECRNLVDVNQEAVDTLEEHLNNVNAQYRVGTVAKSDVLASEVQLANAQQSLVTAQNNYDIAMASLNNIIGLPSDTVLSVKDQLQYTAYPDLNLDSCTVYALDNRPDGIAADYQVEQSKEALSIAKAGHLPSVTAAVTRSLTGRDEFKEDITGQWAAGLTASWNIFDNGQVGASVEQAKAGLRAAEESAAATKETIQLNVREQFLSLQAAEKNIQTTSKAVEQAEEDYKIAQVRYSAGVDTNLSVMDAQEKLTSARTNYYTALYNYNTSKAALDKAMGIPVDIDVPRYVAAQQAGDTPRKTLDASLLHEKLTKDEEKSLREVKDVVKIAAAKEADAKKAEAKAKAAQEKAAAKQAKKVAKAEKPAETKPVADVKSAAAERKDKAGKISQQTAENTQAESSSVEAELAR</sequence>
<evidence type="ECO:0000313" key="11">
    <source>
        <dbReference type="EMBL" id="NMD98769.1"/>
    </source>
</evidence>
<comment type="similarity">
    <text evidence="2">Belongs to the outer membrane factor (OMF) (TC 1.B.17) family.</text>
</comment>
<keyword evidence="10" id="KW-0732">Signal</keyword>
<evidence type="ECO:0000256" key="3">
    <source>
        <dbReference type="ARBA" id="ARBA00022448"/>
    </source>
</evidence>
<evidence type="ECO:0000256" key="7">
    <source>
        <dbReference type="ARBA" id="ARBA00023237"/>
    </source>
</evidence>
<dbReference type="PANTHER" id="PTHR30026:SF21">
    <property type="entry name" value="SLR1270 PROTEIN"/>
    <property type="match status" value="1"/>
</dbReference>
<comment type="subcellular location">
    <subcellularLocation>
        <location evidence="1">Cell outer membrane</location>
    </subcellularLocation>
</comment>
<feature type="signal peptide" evidence="10">
    <location>
        <begin position="1"/>
        <end position="29"/>
    </location>
</feature>
<feature type="compositionally biased region" description="Polar residues" evidence="9">
    <location>
        <begin position="538"/>
        <end position="553"/>
    </location>
</feature>
<dbReference type="Proteomes" id="UP000543804">
    <property type="component" value="Unassembled WGS sequence"/>
</dbReference>
<evidence type="ECO:0000256" key="5">
    <source>
        <dbReference type="ARBA" id="ARBA00022692"/>
    </source>
</evidence>
<feature type="region of interest" description="Disordered" evidence="9">
    <location>
        <begin position="495"/>
        <end position="559"/>
    </location>
</feature>
<dbReference type="Pfam" id="PF02321">
    <property type="entry name" value="OEP"/>
    <property type="match status" value="2"/>
</dbReference>
<evidence type="ECO:0000256" key="10">
    <source>
        <dbReference type="SAM" id="SignalP"/>
    </source>
</evidence>
<keyword evidence="6" id="KW-0472">Membrane</keyword>
<gene>
    <name evidence="11" type="ORF">HF878_04615</name>
</gene>
<dbReference type="GO" id="GO:1990281">
    <property type="term" value="C:efflux pump complex"/>
    <property type="evidence" value="ECO:0007669"/>
    <property type="project" value="TreeGrafter"/>
</dbReference>
<dbReference type="PANTHER" id="PTHR30026">
    <property type="entry name" value="OUTER MEMBRANE PROTEIN TOLC"/>
    <property type="match status" value="1"/>
</dbReference>
<feature type="chain" id="PRO_5033060303" evidence="10">
    <location>
        <begin position="30"/>
        <end position="559"/>
    </location>
</feature>
<organism evidence="11 12">
    <name type="scientific">Selenomonas bovis</name>
    <dbReference type="NCBI Taxonomy" id="416586"/>
    <lineage>
        <taxon>Bacteria</taxon>
        <taxon>Bacillati</taxon>
        <taxon>Bacillota</taxon>
        <taxon>Negativicutes</taxon>
        <taxon>Selenomonadales</taxon>
        <taxon>Selenomonadaceae</taxon>
        <taxon>Selenomonas</taxon>
    </lineage>
</organism>
<evidence type="ECO:0000256" key="4">
    <source>
        <dbReference type="ARBA" id="ARBA00022452"/>
    </source>
</evidence>
<evidence type="ECO:0000256" key="6">
    <source>
        <dbReference type="ARBA" id="ARBA00023136"/>
    </source>
</evidence>
<reference evidence="11 12" key="1">
    <citation type="submission" date="2020-04" db="EMBL/GenBank/DDBJ databases">
        <authorList>
            <person name="Hitch T.C.A."/>
            <person name="Wylensek D."/>
            <person name="Clavel T."/>
        </authorList>
    </citation>
    <scope>NUCLEOTIDE SEQUENCE [LARGE SCALE GENOMIC DNA]</scope>
    <source>
        <strain evidence="11 12">PG-130-P53-12</strain>
    </source>
</reference>
<evidence type="ECO:0000256" key="2">
    <source>
        <dbReference type="ARBA" id="ARBA00007613"/>
    </source>
</evidence>
<feature type="coiled-coil region" evidence="8">
    <location>
        <begin position="326"/>
        <end position="385"/>
    </location>
</feature>
<protein>
    <submittedName>
        <fullName evidence="11">TolC family protein</fullName>
    </submittedName>
</protein>